<evidence type="ECO:0000259" key="6">
    <source>
        <dbReference type="Pfam" id="PF04355"/>
    </source>
</evidence>
<comment type="function">
    <text evidence="4">Part of the outer membrane protein assembly complex, which is involved in assembly and insertion of beta-barrel proteins into the outer membrane.</text>
</comment>
<feature type="compositionally biased region" description="Low complexity" evidence="5">
    <location>
        <begin position="149"/>
        <end position="192"/>
    </location>
</feature>
<name>A0A1M5YWA8_9BURK</name>
<evidence type="ECO:0000256" key="5">
    <source>
        <dbReference type="SAM" id="MobiDB-lite"/>
    </source>
</evidence>
<dbReference type="GO" id="GO:0043165">
    <property type="term" value="P:Gram-negative-bacterium-type cell outer membrane assembly"/>
    <property type="evidence" value="ECO:0007669"/>
    <property type="project" value="UniProtKB-UniRule"/>
</dbReference>
<dbReference type="GO" id="GO:1990063">
    <property type="term" value="C:Bam protein complex"/>
    <property type="evidence" value="ECO:0007669"/>
    <property type="project" value="TreeGrafter"/>
</dbReference>
<keyword evidence="1 4" id="KW-0732">Signal</keyword>
<keyword evidence="4" id="KW-0449">Lipoprotein</keyword>
<sequence length="222" mass="23753">MLTTAKPIFSILRAGVAVSVLAVALSACGTTKWGFPYRPDVQQGNWITSEQVAQLQKGMTREQVRFILGTPTLQDVFRTNRWDYPYYNKPGYGKEQERKFTVWFEGDSLARWEGDEQPDRQPFQKADTGVGKEEALGKGTISSETDSNGAAAAGASGGAQAAPVDTVAPRADTAPAAPQAPAEPATESAAPQHRQPILNTNESRPSAPGVPTPGRSSGEPLR</sequence>
<dbReference type="STRING" id="658167.SAMN04488135_1115"/>
<comment type="subcellular location">
    <subcellularLocation>
        <location evidence="4">Cell outer membrane</location>
        <topology evidence="4">Lipid-anchor</topology>
    </subcellularLocation>
</comment>
<dbReference type="Gene3D" id="3.30.1450.10">
    <property type="match status" value="1"/>
</dbReference>
<dbReference type="AlphaFoldDB" id="A0A1M5YWA8"/>
<reference evidence="7 8" key="1">
    <citation type="submission" date="2016-11" db="EMBL/GenBank/DDBJ databases">
        <authorList>
            <person name="Jaros S."/>
            <person name="Januszkiewicz K."/>
            <person name="Wedrychowicz H."/>
        </authorList>
    </citation>
    <scope>NUCLEOTIDE SEQUENCE [LARGE SCALE GENOMIC DNA]</scope>
    <source>
        <strain evidence="7 8">CGMCC 1.10190</strain>
    </source>
</reference>
<keyword evidence="3 4" id="KW-0998">Cell outer membrane</keyword>
<evidence type="ECO:0000256" key="4">
    <source>
        <dbReference type="HAMAP-Rule" id="MF_00925"/>
    </source>
</evidence>
<dbReference type="PANTHER" id="PTHR37482">
    <property type="entry name" value="OUTER MEMBRANE PROTEIN ASSEMBLY FACTOR BAME"/>
    <property type="match status" value="1"/>
</dbReference>
<gene>
    <name evidence="4" type="primary">bamE</name>
    <name evidence="7" type="ORF">SAMN04488135_1115</name>
</gene>
<proteinExistence type="inferred from homology"/>
<dbReference type="InterPro" id="IPR007450">
    <property type="entry name" value="BamE_dom"/>
</dbReference>
<evidence type="ECO:0000313" key="8">
    <source>
        <dbReference type="Proteomes" id="UP000184226"/>
    </source>
</evidence>
<dbReference type="EMBL" id="FQXE01000011">
    <property type="protein sequence ID" value="SHI16316.1"/>
    <property type="molecule type" value="Genomic_DNA"/>
</dbReference>
<evidence type="ECO:0000256" key="2">
    <source>
        <dbReference type="ARBA" id="ARBA00023136"/>
    </source>
</evidence>
<feature type="domain" description="Outer membrane protein assembly factor BamE" evidence="6">
    <location>
        <begin position="44"/>
        <end position="113"/>
    </location>
</feature>
<dbReference type="GO" id="GO:0051205">
    <property type="term" value="P:protein insertion into membrane"/>
    <property type="evidence" value="ECO:0007669"/>
    <property type="project" value="UniProtKB-UniRule"/>
</dbReference>
<dbReference type="Pfam" id="PF04355">
    <property type="entry name" value="BamE"/>
    <property type="match status" value="1"/>
</dbReference>
<dbReference type="PROSITE" id="PS51257">
    <property type="entry name" value="PROKAR_LIPOPROTEIN"/>
    <property type="match status" value="1"/>
</dbReference>
<keyword evidence="4" id="KW-0564">Palmitate</keyword>
<comment type="subunit">
    <text evidence="4">Part of the Bam complex.</text>
</comment>
<accession>A0A1M5YWA8</accession>
<dbReference type="InterPro" id="IPR037873">
    <property type="entry name" value="BamE-like"/>
</dbReference>
<dbReference type="Proteomes" id="UP000184226">
    <property type="component" value="Unassembled WGS sequence"/>
</dbReference>
<protein>
    <recommendedName>
        <fullName evidence="4">Outer membrane protein assembly factor BamE</fullName>
    </recommendedName>
</protein>
<organism evidence="7 8">
    <name type="scientific">Pollutimonas bauzanensis</name>
    <dbReference type="NCBI Taxonomy" id="658167"/>
    <lineage>
        <taxon>Bacteria</taxon>
        <taxon>Pseudomonadati</taxon>
        <taxon>Pseudomonadota</taxon>
        <taxon>Betaproteobacteria</taxon>
        <taxon>Burkholderiales</taxon>
        <taxon>Alcaligenaceae</taxon>
        <taxon>Pollutimonas</taxon>
    </lineage>
</organism>
<dbReference type="InterPro" id="IPR026592">
    <property type="entry name" value="BamE"/>
</dbReference>
<dbReference type="HAMAP" id="MF_00925">
    <property type="entry name" value="OM_assembly_BamE"/>
    <property type="match status" value="1"/>
</dbReference>
<dbReference type="GO" id="GO:0030674">
    <property type="term" value="F:protein-macromolecule adaptor activity"/>
    <property type="evidence" value="ECO:0007669"/>
    <property type="project" value="TreeGrafter"/>
</dbReference>
<dbReference type="PANTHER" id="PTHR37482:SF1">
    <property type="entry name" value="OUTER MEMBRANE PROTEIN ASSEMBLY FACTOR BAME"/>
    <property type="match status" value="1"/>
</dbReference>
<evidence type="ECO:0000256" key="1">
    <source>
        <dbReference type="ARBA" id="ARBA00022729"/>
    </source>
</evidence>
<keyword evidence="2 4" id="KW-0472">Membrane</keyword>
<feature type="region of interest" description="Disordered" evidence="5">
    <location>
        <begin position="111"/>
        <end position="222"/>
    </location>
</feature>
<evidence type="ECO:0000313" key="7">
    <source>
        <dbReference type="EMBL" id="SHI16316.1"/>
    </source>
</evidence>
<keyword evidence="8" id="KW-1185">Reference proteome</keyword>
<evidence type="ECO:0000256" key="3">
    <source>
        <dbReference type="ARBA" id="ARBA00023237"/>
    </source>
</evidence>
<comment type="similarity">
    <text evidence="4">Belongs to the BamE family.</text>
</comment>